<dbReference type="NCBIfam" id="TIGR02118">
    <property type="entry name" value="EthD family reductase"/>
    <property type="match status" value="1"/>
</dbReference>
<accession>A0A318SNT1</accession>
<evidence type="ECO:0000313" key="2">
    <source>
        <dbReference type="EMBL" id="PYE82473.1"/>
    </source>
</evidence>
<protein>
    <submittedName>
        <fullName evidence="2">Uncharacterized protein (TIGR02118 family)</fullName>
    </submittedName>
</protein>
<organism evidence="2 3">
    <name type="scientific">Pseudoroseicyclus aestuarii</name>
    <dbReference type="NCBI Taxonomy" id="1795041"/>
    <lineage>
        <taxon>Bacteria</taxon>
        <taxon>Pseudomonadati</taxon>
        <taxon>Pseudomonadota</taxon>
        <taxon>Alphaproteobacteria</taxon>
        <taxon>Rhodobacterales</taxon>
        <taxon>Paracoccaceae</taxon>
        <taxon>Pseudoroseicyclus</taxon>
    </lineage>
</organism>
<proteinExistence type="predicted"/>
<dbReference type="AlphaFoldDB" id="A0A318SNT1"/>
<sequence>MIKLVMTFKRRAGMDVQAFRDYRRDVHAPILLSIPEAELMRRLVVSYPAIPPAGAEEPRFDAMVEVWFDTAHDMIAMFQSDGFRTKVDPDHANFVDPTSFEQVVTEEIILVE</sequence>
<dbReference type="RefSeq" id="WP_110815138.1">
    <property type="nucleotide sequence ID" value="NZ_QJTE01000004.1"/>
</dbReference>
<dbReference type="InterPro" id="IPR009799">
    <property type="entry name" value="EthD_dom"/>
</dbReference>
<evidence type="ECO:0000313" key="3">
    <source>
        <dbReference type="Proteomes" id="UP000248311"/>
    </source>
</evidence>
<dbReference type="SUPFAM" id="SSF54909">
    <property type="entry name" value="Dimeric alpha+beta barrel"/>
    <property type="match status" value="1"/>
</dbReference>
<dbReference type="InterPro" id="IPR011008">
    <property type="entry name" value="Dimeric_a/b-barrel"/>
</dbReference>
<evidence type="ECO:0000259" key="1">
    <source>
        <dbReference type="Pfam" id="PF07110"/>
    </source>
</evidence>
<reference evidence="2 3" key="1">
    <citation type="submission" date="2018-06" db="EMBL/GenBank/DDBJ databases">
        <title>Genomic Encyclopedia of Type Strains, Phase III (KMG-III): the genomes of soil and plant-associated and newly described type strains.</title>
        <authorList>
            <person name="Whitman W."/>
        </authorList>
    </citation>
    <scope>NUCLEOTIDE SEQUENCE [LARGE SCALE GENOMIC DNA]</scope>
    <source>
        <strain evidence="2 3">CECT 9025</strain>
    </source>
</reference>
<dbReference type="OrthoDB" id="6369070at2"/>
<dbReference type="EMBL" id="QJTE01000004">
    <property type="protein sequence ID" value="PYE82473.1"/>
    <property type="molecule type" value="Genomic_DNA"/>
</dbReference>
<feature type="domain" description="EthD" evidence="1">
    <location>
        <begin position="12"/>
        <end position="97"/>
    </location>
</feature>
<comment type="caution">
    <text evidence="2">The sequence shown here is derived from an EMBL/GenBank/DDBJ whole genome shotgun (WGS) entry which is preliminary data.</text>
</comment>
<dbReference type="Gene3D" id="3.30.70.100">
    <property type="match status" value="1"/>
</dbReference>
<dbReference type="Proteomes" id="UP000248311">
    <property type="component" value="Unassembled WGS sequence"/>
</dbReference>
<gene>
    <name evidence="2" type="ORF">DFP88_104229</name>
</gene>
<dbReference type="GO" id="GO:0016491">
    <property type="term" value="F:oxidoreductase activity"/>
    <property type="evidence" value="ECO:0007669"/>
    <property type="project" value="InterPro"/>
</dbReference>
<name>A0A318SNT1_9RHOB</name>
<dbReference type="Pfam" id="PF07110">
    <property type="entry name" value="EthD"/>
    <property type="match status" value="1"/>
</dbReference>
<keyword evidence="3" id="KW-1185">Reference proteome</keyword>